<dbReference type="SUPFAM" id="SSF50249">
    <property type="entry name" value="Nucleic acid-binding proteins"/>
    <property type="match status" value="1"/>
</dbReference>
<dbReference type="AlphaFoldDB" id="A0A1G2CDB7"/>
<gene>
    <name evidence="2" type="ORF">A2945_00865</name>
</gene>
<sequence>MQEYVSEAVVLDKMPQGDLDNRFFLFTKRFGKLVAKAKSGRKITSKLSPHLEPGNVSFVRLIEKNGLQVGDALKTARIGAEPPQLAALNALLSEFDPDERLWRAITAGTWNWAHILKILGWDPAGASCWNMLRSEADDRAKSEEVLKPAGRMYEIPSAAGRMCDGAPRAFHLTSQNFFCGSCSSKLDRKEVILI</sequence>
<reference evidence="2 3" key="1">
    <citation type="journal article" date="2016" name="Nat. Commun.">
        <title>Thousands of microbial genomes shed light on interconnected biogeochemical processes in an aquifer system.</title>
        <authorList>
            <person name="Anantharaman K."/>
            <person name="Brown C.T."/>
            <person name="Hug L.A."/>
            <person name="Sharon I."/>
            <person name="Castelle C.J."/>
            <person name="Probst A.J."/>
            <person name="Thomas B.C."/>
            <person name="Singh A."/>
            <person name="Wilkins M.J."/>
            <person name="Karaoz U."/>
            <person name="Brodie E.L."/>
            <person name="Williams K.H."/>
            <person name="Hubbard S.S."/>
            <person name="Banfield J.F."/>
        </authorList>
    </citation>
    <scope>NUCLEOTIDE SEQUENCE [LARGE SCALE GENOMIC DNA]</scope>
</reference>
<evidence type="ECO:0000313" key="3">
    <source>
        <dbReference type="Proteomes" id="UP000178880"/>
    </source>
</evidence>
<protein>
    <recommendedName>
        <fullName evidence="1">DNA replication/recombination mediator RecO N-terminal domain-containing protein</fullName>
    </recommendedName>
</protein>
<dbReference type="Gene3D" id="2.40.50.140">
    <property type="entry name" value="Nucleic acid-binding proteins"/>
    <property type="match status" value="1"/>
</dbReference>
<dbReference type="Proteomes" id="UP000178880">
    <property type="component" value="Unassembled WGS sequence"/>
</dbReference>
<evidence type="ECO:0000313" key="2">
    <source>
        <dbReference type="EMBL" id="OGY99392.1"/>
    </source>
</evidence>
<organism evidence="2 3">
    <name type="scientific">Candidatus Liptonbacteria bacterium RIFCSPLOWO2_01_FULL_52_25</name>
    <dbReference type="NCBI Taxonomy" id="1798650"/>
    <lineage>
        <taxon>Bacteria</taxon>
        <taxon>Candidatus Liptoniibacteriota</taxon>
    </lineage>
</organism>
<dbReference type="EMBL" id="MHLA01000015">
    <property type="protein sequence ID" value="OGY99392.1"/>
    <property type="molecule type" value="Genomic_DNA"/>
</dbReference>
<dbReference type="InterPro" id="IPR022572">
    <property type="entry name" value="DNA_rep/recomb_RecO_N"/>
</dbReference>
<dbReference type="InterPro" id="IPR012340">
    <property type="entry name" value="NA-bd_OB-fold"/>
</dbReference>
<dbReference type="Pfam" id="PF11967">
    <property type="entry name" value="RecO_N"/>
    <property type="match status" value="1"/>
</dbReference>
<proteinExistence type="predicted"/>
<accession>A0A1G2CDB7</accession>
<name>A0A1G2CDB7_9BACT</name>
<comment type="caution">
    <text evidence="2">The sequence shown here is derived from an EMBL/GenBank/DDBJ whole genome shotgun (WGS) entry which is preliminary data.</text>
</comment>
<feature type="domain" description="DNA replication/recombination mediator RecO N-terminal" evidence="1">
    <location>
        <begin position="1"/>
        <end position="68"/>
    </location>
</feature>
<evidence type="ECO:0000259" key="1">
    <source>
        <dbReference type="Pfam" id="PF11967"/>
    </source>
</evidence>
<dbReference type="STRING" id="1798650.A2945_00865"/>